<organism evidence="3 4">
    <name type="scientific">Apiospora kogelbergensis</name>
    <dbReference type="NCBI Taxonomy" id="1337665"/>
    <lineage>
        <taxon>Eukaryota</taxon>
        <taxon>Fungi</taxon>
        <taxon>Dikarya</taxon>
        <taxon>Ascomycota</taxon>
        <taxon>Pezizomycotina</taxon>
        <taxon>Sordariomycetes</taxon>
        <taxon>Xylariomycetidae</taxon>
        <taxon>Amphisphaeriales</taxon>
        <taxon>Apiosporaceae</taxon>
        <taxon>Apiospora</taxon>
    </lineage>
</organism>
<dbReference type="InterPro" id="IPR052523">
    <property type="entry name" value="Trichothecene_AcTrans"/>
</dbReference>
<evidence type="ECO:0000259" key="2">
    <source>
        <dbReference type="PROSITE" id="PS51186"/>
    </source>
</evidence>
<feature type="compositionally biased region" description="Basic and acidic residues" evidence="1">
    <location>
        <begin position="62"/>
        <end position="73"/>
    </location>
</feature>
<dbReference type="SUPFAM" id="SSF55729">
    <property type="entry name" value="Acyl-CoA N-acyltransferases (Nat)"/>
    <property type="match status" value="1"/>
</dbReference>
<dbReference type="CDD" id="cd04301">
    <property type="entry name" value="NAT_SF"/>
    <property type="match status" value="1"/>
</dbReference>
<feature type="region of interest" description="Disordered" evidence="1">
    <location>
        <begin position="60"/>
        <end position="93"/>
    </location>
</feature>
<dbReference type="PANTHER" id="PTHR42791">
    <property type="entry name" value="GNAT FAMILY ACETYLTRANSFERASE"/>
    <property type="match status" value="1"/>
</dbReference>
<dbReference type="Pfam" id="PF13508">
    <property type="entry name" value="Acetyltransf_7"/>
    <property type="match status" value="1"/>
</dbReference>
<dbReference type="GO" id="GO:0016747">
    <property type="term" value="F:acyltransferase activity, transferring groups other than amino-acyl groups"/>
    <property type="evidence" value="ECO:0007669"/>
    <property type="project" value="InterPro"/>
</dbReference>
<dbReference type="PANTHER" id="PTHR42791:SF1">
    <property type="entry name" value="N-ACETYLTRANSFERASE DOMAIN-CONTAINING PROTEIN"/>
    <property type="match status" value="1"/>
</dbReference>
<keyword evidence="4" id="KW-1185">Reference proteome</keyword>
<sequence>MAETTSTSPATAVIADNAARTTNKRTTWKIEAPIPADVPRIVDVQWNAQSSARMHSLFPHTESGRRYSERDYLRNVTQPKRPAADSRRPPPPETLMRVVRERQDGPVVAFGMWRHLRVGDDWGWRAAWSPFDDIPDMSYEVAEGIFRPARRAHMWLMEGREHLMLEILATMDTYQGRGIGTALVEWGNAYADARGLPTFLLASDQGKSVYEKVGFAVQDISALTDEKPVSVPMVRPEKETEKMEAA</sequence>
<dbReference type="Gene3D" id="3.40.630.30">
    <property type="match status" value="1"/>
</dbReference>
<accession>A0AAW0QHB9</accession>
<evidence type="ECO:0000313" key="3">
    <source>
        <dbReference type="EMBL" id="KAK8096132.1"/>
    </source>
</evidence>
<comment type="caution">
    <text evidence="3">The sequence shown here is derived from an EMBL/GenBank/DDBJ whole genome shotgun (WGS) entry which is preliminary data.</text>
</comment>
<reference evidence="3 4" key="1">
    <citation type="submission" date="2023-01" db="EMBL/GenBank/DDBJ databases">
        <title>Analysis of 21 Apiospora genomes using comparative genomics revels a genus with tremendous synthesis potential of carbohydrate active enzymes and secondary metabolites.</title>
        <authorList>
            <person name="Sorensen T."/>
        </authorList>
    </citation>
    <scope>NUCLEOTIDE SEQUENCE [LARGE SCALE GENOMIC DNA]</scope>
    <source>
        <strain evidence="3 4">CBS 117206</strain>
    </source>
</reference>
<dbReference type="PROSITE" id="PS51186">
    <property type="entry name" value="GNAT"/>
    <property type="match status" value="1"/>
</dbReference>
<evidence type="ECO:0000313" key="4">
    <source>
        <dbReference type="Proteomes" id="UP001392437"/>
    </source>
</evidence>
<dbReference type="InterPro" id="IPR016181">
    <property type="entry name" value="Acyl_CoA_acyltransferase"/>
</dbReference>
<protein>
    <recommendedName>
        <fullName evidence="2">N-acetyltransferase domain-containing protein</fullName>
    </recommendedName>
</protein>
<dbReference type="AlphaFoldDB" id="A0AAW0QHB9"/>
<gene>
    <name evidence="3" type="ORF">PG999_014154</name>
</gene>
<dbReference type="InterPro" id="IPR000182">
    <property type="entry name" value="GNAT_dom"/>
</dbReference>
<dbReference type="Proteomes" id="UP001392437">
    <property type="component" value="Unassembled WGS sequence"/>
</dbReference>
<feature type="domain" description="N-acetyltransferase" evidence="2">
    <location>
        <begin position="96"/>
        <end position="238"/>
    </location>
</feature>
<dbReference type="EMBL" id="JAQQWP010000011">
    <property type="protein sequence ID" value="KAK8096132.1"/>
    <property type="molecule type" value="Genomic_DNA"/>
</dbReference>
<proteinExistence type="predicted"/>
<evidence type="ECO:0000256" key="1">
    <source>
        <dbReference type="SAM" id="MobiDB-lite"/>
    </source>
</evidence>
<name>A0AAW0QHB9_9PEZI</name>